<evidence type="ECO:0000259" key="7">
    <source>
        <dbReference type="Pfam" id="PF20684"/>
    </source>
</evidence>
<evidence type="ECO:0000313" key="8">
    <source>
        <dbReference type="EMBL" id="ORY05813.1"/>
    </source>
</evidence>
<reference evidence="8 9" key="1">
    <citation type="submission" date="2016-07" db="EMBL/GenBank/DDBJ databases">
        <title>Pervasive Adenine N6-methylation of Active Genes in Fungi.</title>
        <authorList>
            <consortium name="DOE Joint Genome Institute"/>
            <person name="Mondo S.J."/>
            <person name="Dannebaum R.O."/>
            <person name="Kuo R.C."/>
            <person name="Labutti K."/>
            <person name="Haridas S."/>
            <person name="Kuo A."/>
            <person name="Salamov A."/>
            <person name="Ahrendt S.R."/>
            <person name="Lipzen A."/>
            <person name="Sullivan W."/>
            <person name="Andreopoulos W.B."/>
            <person name="Clum A."/>
            <person name="Lindquist E."/>
            <person name="Daum C."/>
            <person name="Ramamoorthy G.K."/>
            <person name="Gryganskyi A."/>
            <person name="Culley D."/>
            <person name="Magnuson J.K."/>
            <person name="James T.Y."/>
            <person name="O'Malley M.A."/>
            <person name="Stajich J.E."/>
            <person name="Spatafora J.W."/>
            <person name="Visel A."/>
            <person name="Grigoriev I.V."/>
        </authorList>
    </citation>
    <scope>NUCLEOTIDE SEQUENCE [LARGE SCALE GENOMIC DNA]</scope>
    <source>
        <strain evidence="8 9">CBS 115471</strain>
    </source>
</reference>
<evidence type="ECO:0000256" key="5">
    <source>
        <dbReference type="ARBA" id="ARBA00038359"/>
    </source>
</evidence>
<dbReference type="GO" id="GO:0016020">
    <property type="term" value="C:membrane"/>
    <property type="evidence" value="ECO:0007669"/>
    <property type="project" value="UniProtKB-SubCell"/>
</dbReference>
<dbReference type="EMBL" id="MCFA01000122">
    <property type="protein sequence ID" value="ORY05813.1"/>
    <property type="molecule type" value="Genomic_DNA"/>
</dbReference>
<dbReference type="InterPro" id="IPR049326">
    <property type="entry name" value="Rhodopsin_dom_fungi"/>
</dbReference>
<evidence type="ECO:0000313" key="9">
    <source>
        <dbReference type="Proteomes" id="UP000193144"/>
    </source>
</evidence>
<sequence>MFNLEPAPQRYLTTAFICQSLSGTAVALRFYCQIKFKNGIHIDDYLMVVTLLSTWAMNAAEIWGAVVGSRGQNIKDFDPKSMMVMETARIKARLLSGMLYWVLYIVAAFTVKLSVLFFYRRIFAVPSFRNISLRLILLVTVWFVVFEAAAFFMCLPFSAFQNRLKANRWGGVNLCVFVTGIFDALFDSVIIVLPIRLVWTLQVGKAQKAAIISIFLLASM</sequence>
<comment type="subcellular location">
    <subcellularLocation>
        <location evidence="1">Membrane</location>
        <topology evidence="1">Multi-pass membrane protein</topology>
    </subcellularLocation>
</comment>
<feature type="transmembrane region" description="Helical" evidence="6">
    <location>
        <begin position="131"/>
        <end position="159"/>
    </location>
</feature>
<feature type="transmembrane region" description="Helical" evidence="6">
    <location>
        <begin position="98"/>
        <end position="119"/>
    </location>
</feature>
<dbReference type="InterPro" id="IPR052337">
    <property type="entry name" value="SAT4-like"/>
</dbReference>
<dbReference type="OrthoDB" id="3783825at2759"/>
<feature type="transmembrane region" description="Helical" evidence="6">
    <location>
        <begin position="171"/>
        <end position="199"/>
    </location>
</feature>
<protein>
    <recommendedName>
        <fullName evidence="7">Rhodopsin domain-containing protein</fullName>
    </recommendedName>
</protein>
<evidence type="ECO:0000256" key="4">
    <source>
        <dbReference type="ARBA" id="ARBA00023136"/>
    </source>
</evidence>
<comment type="caution">
    <text evidence="8">The sequence shown here is derived from an EMBL/GenBank/DDBJ whole genome shotgun (WGS) entry which is preliminary data.</text>
</comment>
<name>A0A1Y1Z6C4_9PLEO</name>
<keyword evidence="2 6" id="KW-0812">Transmembrane</keyword>
<dbReference type="PANTHER" id="PTHR33048:SF157">
    <property type="entry name" value="INTEGRAL MEMBRANE PROTEIN"/>
    <property type="match status" value="1"/>
</dbReference>
<evidence type="ECO:0000256" key="3">
    <source>
        <dbReference type="ARBA" id="ARBA00022989"/>
    </source>
</evidence>
<proteinExistence type="inferred from homology"/>
<evidence type="ECO:0000256" key="2">
    <source>
        <dbReference type="ARBA" id="ARBA00022692"/>
    </source>
</evidence>
<feature type="domain" description="Rhodopsin" evidence="7">
    <location>
        <begin position="28"/>
        <end position="218"/>
    </location>
</feature>
<accession>A0A1Y1Z6C4</accession>
<comment type="similarity">
    <text evidence="5">Belongs to the SAT4 family.</text>
</comment>
<gene>
    <name evidence="8" type="ORF">BCR34DRAFT_590790</name>
</gene>
<keyword evidence="9" id="KW-1185">Reference proteome</keyword>
<dbReference type="AlphaFoldDB" id="A0A1Y1Z6C4"/>
<dbReference type="PANTHER" id="PTHR33048">
    <property type="entry name" value="PTH11-LIKE INTEGRAL MEMBRANE PROTEIN (AFU_ORTHOLOGUE AFUA_5G11245)"/>
    <property type="match status" value="1"/>
</dbReference>
<evidence type="ECO:0000256" key="1">
    <source>
        <dbReference type="ARBA" id="ARBA00004141"/>
    </source>
</evidence>
<feature type="transmembrane region" description="Helical" evidence="6">
    <location>
        <begin position="12"/>
        <end position="32"/>
    </location>
</feature>
<keyword evidence="4 6" id="KW-0472">Membrane</keyword>
<evidence type="ECO:0000256" key="6">
    <source>
        <dbReference type="SAM" id="Phobius"/>
    </source>
</evidence>
<feature type="transmembrane region" description="Helical" evidence="6">
    <location>
        <begin position="44"/>
        <end position="66"/>
    </location>
</feature>
<keyword evidence="3 6" id="KW-1133">Transmembrane helix</keyword>
<dbReference type="Proteomes" id="UP000193144">
    <property type="component" value="Unassembled WGS sequence"/>
</dbReference>
<organism evidence="8 9">
    <name type="scientific">Clohesyomyces aquaticus</name>
    <dbReference type="NCBI Taxonomy" id="1231657"/>
    <lineage>
        <taxon>Eukaryota</taxon>
        <taxon>Fungi</taxon>
        <taxon>Dikarya</taxon>
        <taxon>Ascomycota</taxon>
        <taxon>Pezizomycotina</taxon>
        <taxon>Dothideomycetes</taxon>
        <taxon>Pleosporomycetidae</taxon>
        <taxon>Pleosporales</taxon>
        <taxon>Lindgomycetaceae</taxon>
        <taxon>Clohesyomyces</taxon>
    </lineage>
</organism>
<dbReference type="Pfam" id="PF20684">
    <property type="entry name" value="Fung_rhodopsin"/>
    <property type="match status" value="1"/>
</dbReference>